<comment type="caution">
    <text evidence="1">The sequence shown here is derived from an EMBL/GenBank/DDBJ whole genome shotgun (WGS) entry which is preliminary data.</text>
</comment>
<reference evidence="1 2" key="1">
    <citation type="submission" date="2019-08" db="EMBL/GenBank/DDBJ databases">
        <title>Whole genome of Aphis craccivora.</title>
        <authorList>
            <person name="Voronova N.V."/>
            <person name="Shulinski R.S."/>
            <person name="Bandarenka Y.V."/>
            <person name="Zhorov D.G."/>
            <person name="Warner D."/>
        </authorList>
    </citation>
    <scope>NUCLEOTIDE SEQUENCE [LARGE SCALE GENOMIC DNA]</scope>
    <source>
        <strain evidence="1">180601</strain>
        <tissue evidence="1">Whole Body</tissue>
    </source>
</reference>
<gene>
    <name evidence="1" type="ORF">FWK35_00029729</name>
</gene>
<protein>
    <submittedName>
        <fullName evidence="1">Retrovirus-related Pol polyprotein</fullName>
    </submittedName>
</protein>
<dbReference type="Proteomes" id="UP000478052">
    <property type="component" value="Unassembled WGS sequence"/>
</dbReference>
<name>A0A6G0W4T0_APHCR</name>
<dbReference type="AlphaFoldDB" id="A0A6G0W4T0"/>
<keyword evidence="2" id="KW-1185">Reference proteome</keyword>
<organism evidence="1 2">
    <name type="scientific">Aphis craccivora</name>
    <name type="common">Cowpea aphid</name>
    <dbReference type="NCBI Taxonomy" id="307492"/>
    <lineage>
        <taxon>Eukaryota</taxon>
        <taxon>Metazoa</taxon>
        <taxon>Ecdysozoa</taxon>
        <taxon>Arthropoda</taxon>
        <taxon>Hexapoda</taxon>
        <taxon>Insecta</taxon>
        <taxon>Pterygota</taxon>
        <taxon>Neoptera</taxon>
        <taxon>Paraneoptera</taxon>
        <taxon>Hemiptera</taxon>
        <taxon>Sternorrhyncha</taxon>
        <taxon>Aphidomorpha</taxon>
        <taxon>Aphidoidea</taxon>
        <taxon>Aphididae</taxon>
        <taxon>Aphidini</taxon>
        <taxon>Aphis</taxon>
        <taxon>Aphis</taxon>
    </lineage>
</organism>
<accession>A0A6G0W4T0</accession>
<feature type="non-terminal residue" evidence="1">
    <location>
        <position position="130"/>
    </location>
</feature>
<evidence type="ECO:0000313" key="2">
    <source>
        <dbReference type="Proteomes" id="UP000478052"/>
    </source>
</evidence>
<dbReference type="EMBL" id="VUJU01009100">
    <property type="protein sequence ID" value="KAF0722047.1"/>
    <property type="molecule type" value="Genomic_DNA"/>
</dbReference>
<sequence>MPPRVSKLTFRHGADLNLIQLDTLSDNVKVNTDRTYSLQGIHKTPVTTMGSVQLDIHIGNSTQPTEFQAVIDCKQGTLTWDIPTNEITVPPRSQVVIPVCTTNIVGDNRDVLIHSQQLAEDLFCGNVPNT</sequence>
<evidence type="ECO:0000313" key="1">
    <source>
        <dbReference type="EMBL" id="KAF0722047.1"/>
    </source>
</evidence>
<proteinExistence type="predicted"/>